<dbReference type="InterPro" id="IPR057409">
    <property type="entry name" value="HVO_B0008-like_N"/>
</dbReference>
<dbReference type="GeneID" id="9419858"/>
<evidence type="ECO:0000313" key="4">
    <source>
        <dbReference type="Proteomes" id="UP000000390"/>
    </source>
</evidence>
<feature type="domain" description="HVO-B0008-like C-terminal" evidence="2">
    <location>
        <begin position="69"/>
        <end position="118"/>
    </location>
</feature>
<dbReference type="eggNOG" id="arCOG00439">
    <property type="taxonomic scope" value="Archaea"/>
</dbReference>
<dbReference type="EMBL" id="CP002062">
    <property type="protein sequence ID" value="ADJ15431.1"/>
    <property type="molecule type" value="Genomic_DNA"/>
</dbReference>
<dbReference type="Proteomes" id="UP000000390">
    <property type="component" value="Chromosome"/>
</dbReference>
<dbReference type="PATRIC" id="fig|795797.18.peg.2042"/>
<proteinExistence type="predicted"/>
<dbReference type="Pfam" id="PF25215">
    <property type="entry name" value="HVO_B0008_C"/>
    <property type="match status" value="1"/>
</dbReference>
<protein>
    <submittedName>
        <fullName evidence="3">Uncharacterized protein</fullName>
    </submittedName>
</protein>
<dbReference type="AlphaFoldDB" id="D8J439"/>
<dbReference type="InterPro" id="IPR057410">
    <property type="entry name" value="HVO_B0008-like_C"/>
</dbReference>
<reference evidence="3 4" key="1">
    <citation type="journal article" date="2010" name="J. Bacteriol.">
        <title>Complete genome sequence of Halalkalicoccus jeotgali B3(T), an extremely halophilic archaeon.</title>
        <authorList>
            <person name="Roh S.W."/>
            <person name="Nam Y.D."/>
            <person name="Nam S.H."/>
            <person name="Choi S.H."/>
            <person name="Park H.S."/>
            <person name="Bae J.W."/>
        </authorList>
    </citation>
    <scope>NUCLEOTIDE SEQUENCE [LARGE SCALE GENOMIC DNA]</scope>
    <source>
        <strain evidence="4">DSM 18796 / CECT 7217 / JCM 14584 / KCTC 4019 / B3</strain>
    </source>
</reference>
<dbReference type="Pfam" id="PF25214">
    <property type="entry name" value="HVO_B0008_N"/>
    <property type="match status" value="1"/>
</dbReference>
<dbReference type="RefSeq" id="WP_013199489.1">
    <property type="nucleotide sequence ID" value="NC_014297.1"/>
</dbReference>
<evidence type="ECO:0000313" key="3">
    <source>
        <dbReference type="EMBL" id="ADJ15431.1"/>
    </source>
</evidence>
<evidence type="ECO:0000259" key="1">
    <source>
        <dbReference type="Pfam" id="PF25214"/>
    </source>
</evidence>
<dbReference type="HOGENOM" id="CLU_2021474_0_0_2"/>
<gene>
    <name evidence="3" type="ordered locus">HacjB3_10240</name>
</gene>
<accession>D8J439</accession>
<feature type="domain" description="HVO-B0008-like N-terminal" evidence="1">
    <location>
        <begin position="12"/>
        <end position="46"/>
    </location>
</feature>
<sequence>MSDRDRDRQSFVVCEACDVTKAVEDPNDAVSFYRRHHSITAHDVEWGWADFKGLDAGRSDEDLVSVIAGLEERFAEGVPLGLLSAAMADRGRTVGETLAAVRSLRLEGELYEPRDDHVRLTRSPTRA</sequence>
<evidence type="ECO:0000259" key="2">
    <source>
        <dbReference type="Pfam" id="PF25215"/>
    </source>
</evidence>
<dbReference type="OrthoDB" id="264402at2157"/>
<organism evidence="3 4">
    <name type="scientific">Halalkalicoccus jeotgali (strain DSM 18796 / CECT 7217 / JCM 14584 / KCTC 4019 / B3)</name>
    <dbReference type="NCBI Taxonomy" id="795797"/>
    <lineage>
        <taxon>Archaea</taxon>
        <taxon>Methanobacteriati</taxon>
        <taxon>Methanobacteriota</taxon>
        <taxon>Stenosarchaea group</taxon>
        <taxon>Halobacteria</taxon>
        <taxon>Halobacteriales</taxon>
        <taxon>Halococcaceae</taxon>
        <taxon>Halalkalicoccus</taxon>
    </lineage>
</organism>
<name>D8J439_HALJB</name>
<dbReference type="KEGG" id="hje:HacjB3_10240"/>
<dbReference type="STRING" id="795797.HacjB3_10240"/>